<dbReference type="SUPFAM" id="SSF49299">
    <property type="entry name" value="PKD domain"/>
    <property type="match status" value="1"/>
</dbReference>
<dbReference type="PROSITE" id="PS51257">
    <property type="entry name" value="PROKAR_LIPOPROTEIN"/>
    <property type="match status" value="1"/>
</dbReference>
<evidence type="ECO:0000256" key="1">
    <source>
        <dbReference type="SAM" id="SignalP"/>
    </source>
</evidence>
<gene>
    <name evidence="2" type="ORF">ACFS6H_13915</name>
</gene>
<keyword evidence="3" id="KW-1185">Reference proteome</keyword>
<sequence length="310" mass="32915">MLYTKQLTKMMSACCIILLSIVVASCTKRGDNLKLNPIPTPAFDIVNGSNGNNFILVNKTPGASIPNWRVSTGQSFSGDSARLKLIFKGTYEIKLIVVTQGGLDSVTKTVTVAASDPTACDPSNAIGFIASCTQKKWKLNPEAGTYKVGEGAGNGNWWSSGMDAVTGRACEFNDEYIFSFDAEGTFVYDNKGDFFADNNLGPQDGGCHPNSAFKPVQMPWASGNFTFSVVEGTGVRGLGQLKVNGLGAHIGLQKAYNGGEIGVGLGPTATSITYDILEMRKNPGGATYDILVVGLNIGGAGWWTFTLRSY</sequence>
<feature type="chain" id="PRO_5046716025" description="PKD domain-containing protein" evidence="1">
    <location>
        <begin position="25"/>
        <end position="310"/>
    </location>
</feature>
<reference evidence="3" key="1">
    <citation type="journal article" date="2019" name="Int. J. Syst. Evol. Microbiol.">
        <title>The Global Catalogue of Microorganisms (GCM) 10K type strain sequencing project: providing services to taxonomists for standard genome sequencing and annotation.</title>
        <authorList>
            <consortium name="The Broad Institute Genomics Platform"/>
            <consortium name="The Broad Institute Genome Sequencing Center for Infectious Disease"/>
            <person name="Wu L."/>
            <person name="Ma J."/>
        </authorList>
    </citation>
    <scope>NUCLEOTIDE SEQUENCE [LARGE SCALE GENOMIC DNA]</scope>
    <source>
        <strain evidence="3">KCTC 23299</strain>
    </source>
</reference>
<protein>
    <recommendedName>
        <fullName evidence="4">PKD domain-containing protein</fullName>
    </recommendedName>
</protein>
<evidence type="ECO:0000313" key="3">
    <source>
        <dbReference type="Proteomes" id="UP001597511"/>
    </source>
</evidence>
<keyword evidence="1" id="KW-0732">Signal</keyword>
<evidence type="ECO:0008006" key="4">
    <source>
        <dbReference type="Google" id="ProtNLM"/>
    </source>
</evidence>
<proteinExistence type="predicted"/>
<feature type="signal peptide" evidence="1">
    <location>
        <begin position="1"/>
        <end position="24"/>
    </location>
</feature>
<name>A0ABW6A7U2_9BACT</name>
<evidence type="ECO:0000313" key="2">
    <source>
        <dbReference type="EMBL" id="MFD2920817.1"/>
    </source>
</evidence>
<dbReference type="Proteomes" id="UP001597511">
    <property type="component" value="Unassembled WGS sequence"/>
</dbReference>
<dbReference type="EMBL" id="JBHUOZ010000003">
    <property type="protein sequence ID" value="MFD2920817.1"/>
    <property type="molecule type" value="Genomic_DNA"/>
</dbReference>
<dbReference type="InterPro" id="IPR035986">
    <property type="entry name" value="PKD_dom_sf"/>
</dbReference>
<organism evidence="2 3">
    <name type="scientific">Terrimonas rubra</name>
    <dbReference type="NCBI Taxonomy" id="1035890"/>
    <lineage>
        <taxon>Bacteria</taxon>
        <taxon>Pseudomonadati</taxon>
        <taxon>Bacteroidota</taxon>
        <taxon>Chitinophagia</taxon>
        <taxon>Chitinophagales</taxon>
        <taxon>Chitinophagaceae</taxon>
        <taxon>Terrimonas</taxon>
    </lineage>
</organism>
<dbReference type="RefSeq" id="WP_386099906.1">
    <property type="nucleotide sequence ID" value="NZ_JBHUOZ010000003.1"/>
</dbReference>
<accession>A0ABW6A7U2</accession>
<comment type="caution">
    <text evidence="2">The sequence shown here is derived from an EMBL/GenBank/DDBJ whole genome shotgun (WGS) entry which is preliminary data.</text>
</comment>